<accession>A0AAD9I2S9</accession>
<dbReference type="EMBL" id="JAQQPM010000003">
    <property type="protein sequence ID" value="KAK2069262.1"/>
    <property type="molecule type" value="Genomic_DNA"/>
</dbReference>
<comment type="caution">
    <text evidence="1">The sequence shown here is derived from an EMBL/GenBank/DDBJ whole genome shotgun (WGS) entry which is preliminary data.</text>
</comment>
<proteinExistence type="predicted"/>
<reference evidence="1" key="1">
    <citation type="journal article" date="2023" name="Mol. Plant Microbe Interact.">
        <title>Elucidating the Obligate Nature and Biological Capacity of an Invasive Fungal Corn Pathogen.</title>
        <authorList>
            <person name="MacCready J.S."/>
            <person name="Roggenkamp E.M."/>
            <person name="Gdanetz K."/>
            <person name="Chilvers M.I."/>
        </authorList>
    </citation>
    <scope>NUCLEOTIDE SEQUENCE</scope>
    <source>
        <strain evidence="1">PM02</strain>
    </source>
</reference>
<evidence type="ECO:0000313" key="2">
    <source>
        <dbReference type="Proteomes" id="UP001217918"/>
    </source>
</evidence>
<sequence>METGAWPFFYFERQTVFGKSLRAAHQRHQRRPNSKWQWPLVYLDRGLVHVTHHLGPLEVQEGENQDQDRCLQKTYSRLSLSIPYVSVEIVIANIPSDMGC</sequence>
<gene>
    <name evidence="1" type="ORF">P8C59_003858</name>
</gene>
<protein>
    <submittedName>
        <fullName evidence="1">Uncharacterized protein</fullName>
    </submittedName>
</protein>
<evidence type="ECO:0000313" key="1">
    <source>
        <dbReference type="EMBL" id="KAK2069262.1"/>
    </source>
</evidence>
<dbReference type="Proteomes" id="UP001217918">
    <property type="component" value="Unassembled WGS sequence"/>
</dbReference>
<dbReference type="AlphaFoldDB" id="A0AAD9I2S9"/>
<organism evidence="1 2">
    <name type="scientific">Phyllachora maydis</name>
    <dbReference type="NCBI Taxonomy" id="1825666"/>
    <lineage>
        <taxon>Eukaryota</taxon>
        <taxon>Fungi</taxon>
        <taxon>Dikarya</taxon>
        <taxon>Ascomycota</taxon>
        <taxon>Pezizomycotina</taxon>
        <taxon>Sordariomycetes</taxon>
        <taxon>Sordariomycetidae</taxon>
        <taxon>Phyllachorales</taxon>
        <taxon>Phyllachoraceae</taxon>
        <taxon>Phyllachora</taxon>
    </lineage>
</organism>
<keyword evidence="2" id="KW-1185">Reference proteome</keyword>
<name>A0AAD9I2S9_9PEZI</name>